<reference evidence="1" key="1">
    <citation type="submission" date="2022-08" db="EMBL/GenBank/DDBJ databases">
        <authorList>
            <person name="Parra M."/>
            <person name="Bayas-Rea R.D.L.A."/>
            <person name="D'Auria G."/>
            <person name="Reyes M."/>
            <person name="Zapata S."/>
        </authorList>
    </citation>
    <scope>NUCLEOTIDE SEQUENCE</scope>
</reference>
<keyword evidence="2" id="KW-1185">Reference proteome</keyword>
<dbReference type="EMBL" id="OP292674">
    <property type="protein sequence ID" value="UXM05396.1"/>
    <property type="molecule type" value="Genomic_DNA"/>
</dbReference>
<sequence>MNHKKLVRAFAKFAKKWSDSKTAGYCLSRYGYKSARDWARCIANNYNEEELKGYADWIDTPLNEWTQYKYDSFVKEEISYW</sequence>
<protein>
    <submittedName>
        <fullName evidence="1">Uncharacterized protein</fullName>
    </submittedName>
</protein>
<name>A0A977WMN1_9CAUD</name>
<proteinExistence type="predicted"/>
<evidence type="ECO:0000313" key="1">
    <source>
        <dbReference type="EMBL" id="UXM05396.1"/>
    </source>
</evidence>
<accession>A0A977WMN1</accession>
<dbReference type="Proteomes" id="UP001063234">
    <property type="component" value="Segment"/>
</dbReference>
<evidence type="ECO:0000313" key="2">
    <source>
        <dbReference type="Proteomes" id="UP001063234"/>
    </source>
</evidence>
<organism evidence="1 2">
    <name type="scientific">Salmonella phage F61</name>
    <dbReference type="NCBI Taxonomy" id="2982033"/>
    <lineage>
        <taxon>Viruses</taxon>
        <taxon>Duplodnaviria</taxon>
        <taxon>Heunggongvirae</taxon>
        <taxon>Uroviricota</taxon>
        <taxon>Caudoviricetes</taxon>
        <taxon>Drexlerviridae</taxon>
        <taxon>Tempevirinae</taxon>
        <taxon>Tlsvirus</taxon>
        <taxon>Tlsvirus F61</taxon>
    </lineage>
</organism>